<dbReference type="InterPro" id="IPR002182">
    <property type="entry name" value="NB-ARC"/>
</dbReference>
<reference evidence="2" key="1">
    <citation type="submission" date="2022-03" db="EMBL/GenBank/DDBJ databases">
        <title>A functionally conserved STORR gene fusion in Papaver species that diverged 16.8 million years ago.</title>
        <authorList>
            <person name="Catania T."/>
        </authorList>
    </citation>
    <scope>NUCLEOTIDE SEQUENCE</scope>
    <source>
        <strain evidence="2">S-191538</strain>
    </source>
</reference>
<keyword evidence="3" id="KW-1185">Reference proteome</keyword>
<organism evidence="2 3">
    <name type="scientific">Papaver nudicaule</name>
    <name type="common">Iceland poppy</name>
    <dbReference type="NCBI Taxonomy" id="74823"/>
    <lineage>
        <taxon>Eukaryota</taxon>
        <taxon>Viridiplantae</taxon>
        <taxon>Streptophyta</taxon>
        <taxon>Embryophyta</taxon>
        <taxon>Tracheophyta</taxon>
        <taxon>Spermatophyta</taxon>
        <taxon>Magnoliopsida</taxon>
        <taxon>Ranunculales</taxon>
        <taxon>Papaveraceae</taxon>
        <taxon>Papaveroideae</taxon>
        <taxon>Papaver</taxon>
    </lineage>
</organism>
<dbReference type="PANTHER" id="PTHR36766:SF40">
    <property type="entry name" value="DISEASE RESISTANCE PROTEIN RGA3"/>
    <property type="match status" value="1"/>
</dbReference>
<evidence type="ECO:0000259" key="1">
    <source>
        <dbReference type="Pfam" id="PF00931"/>
    </source>
</evidence>
<gene>
    <name evidence="2" type="ORF">MKW94_020378</name>
</gene>
<dbReference type="PANTHER" id="PTHR36766">
    <property type="entry name" value="PLANT BROAD-SPECTRUM MILDEW RESISTANCE PROTEIN RPW8"/>
    <property type="match status" value="1"/>
</dbReference>
<proteinExistence type="predicted"/>
<dbReference type="Proteomes" id="UP001177140">
    <property type="component" value="Unassembled WGS sequence"/>
</dbReference>
<evidence type="ECO:0000313" key="3">
    <source>
        <dbReference type="Proteomes" id="UP001177140"/>
    </source>
</evidence>
<dbReference type="InterPro" id="IPR027417">
    <property type="entry name" value="P-loop_NTPase"/>
</dbReference>
<dbReference type="SUPFAM" id="SSF52540">
    <property type="entry name" value="P-loop containing nucleoside triphosphate hydrolases"/>
    <property type="match status" value="1"/>
</dbReference>
<feature type="non-terminal residue" evidence="2">
    <location>
        <position position="79"/>
    </location>
</feature>
<accession>A0AA41SIE5</accession>
<feature type="domain" description="NB-ARC" evidence="1">
    <location>
        <begin position="3"/>
        <end position="76"/>
    </location>
</feature>
<dbReference type="Pfam" id="PF00931">
    <property type="entry name" value="NB-ARC"/>
    <property type="match status" value="1"/>
</dbReference>
<dbReference type="AlphaFoldDB" id="A0AA41SIE5"/>
<sequence>MKGKCLIVLDDVWTTRIDVDELLKDLLSISCQGSKILMTMRSAEDITPMTDCRYFKYQLQGLPEDDCWSIIKNVAFGHG</sequence>
<comment type="caution">
    <text evidence="2">The sequence shown here is derived from an EMBL/GenBank/DDBJ whole genome shotgun (WGS) entry which is preliminary data.</text>
</comment>
<dbReference type="EMBL" id="JAJJMA010158215">
    <property type="protein sequence ID" value="MCL7035550.1"/>
    <property type="molecule type" value="Genomic_DNA"/>
</dbReference>
<evidence type="ECO:0000313" key="2">
    <source>
        <dbReference type="EMBL" id="MCL7035550.1"/>
    </source>
</evidence>
<name>A0AA41SIE5_PAPNU</name>
<dbReference type="GO" id="GO:0043531">
    <property type="term" value="F:ADP binding"/>
    <property type="evidence" value="ECO:0007669"/>
    <property type="project" value="InterPro"/>
</dbReference>
<dbReference type="Gene3D" id="3.40.50.300">
    <property type="entry name" value="P-loop containing nucleotide triphosphate hydrolases"/>
    <property type="match status" value="1"/>
</dbReference>
<protein>
    <recommendedName>
        <fullName evidence="1">NB-ARC domain-containing protein</fullName>
    </recommendedName>
</protein>